<sequence length="66" mass="7964">MSEVCKWFSVCPLRAFYEEGKLEKKWIEQYCKGDYESCVRYQMEERGEPHPDNMLPNGEIRDDLKK</sequence>
<name>A0ABR5TJG7_9EURY</name>
<organism evidence="2 3">
    <name type="scientific">candidate division MSBL1 archaeon SCGC-AAA382M17</name>
    <dbReference type="NCBI Taxonomy" id="1698284"/>
    <lineage>
        <taxon>Archaea</taxon>
        <taxon>Methanobacteriati</taxon>
        <taxon>Methanobacteriota</taxon>
        <taxon>candidate division MSBL1</taxon>
    </lineage>
</organism>
<protein>
    <submittedName>
        <fullName evidence="2">Uracil-DNA glycosylase</fullName>
    </submittedName>
</protein>
<feature type="region of interest" description="Disordered" evidence="1">
    <location>
        <begin position="46"/>
        <end position="66"/>
    </location>
</feature>
<gene>
    <name evidence="2" type="ORF">AKJ55_01190</name>
</gene>
<evidence type="ECO:0000313" key="2">
    <source>
        <dbReference type="EMBL" id="KXB08295.1"/>
    </source>
</evidence>
<reference evidence="2 3" key="1">
    <citation type="journal article" date="2016" name="Sci. Rep.">
        <title>Metabolic traits of an uncultured archaeal lineage -MSBL1- from brine pools of the Red Sea.</title>
        <authorList>
            <person name="Mwirichia R."/>
            <person name="Alam I."/>
            <person name="Rashid M."/>
            <person name="Vinu M."/>
            <person name="Ba-Alawi W."/>
            <person name="Anthony Kamau A."/>
            <person name="Kamanda Ngugi D."/>
            <person name="Goker M."/>
            <person name="Klenk H.P."/>
            <person name="Bajic V."/>
            <person name="Stingl U."/>
        </authorList>
    </citation>
    <scope>NUCLEOTIDE SEQUENCE [LARGE SCALE GENOMIC DNA]</scope>
    <source>
        <strain evidence="2">SCGC-AAA382M17</strain>
    </source>
</reference>
<dbReference type="Proteomes" id="UP000070633">
    <property type="component" value="Unassembled WGS sequence"/>
</dbReference>
<evidence type="ECO:0000313" key="3">
    <source>
        <dbReference type="Proteomes" id="UP000070633"/>
    </source>
</evidence>
<accession>A0ABR5TJG7</accession>
<proteinExistence type="predicted"/>
<evidence type="ECO:0000256" key="1">
    <source>
        <dbReference type="SAM" id="MobiDB-lite"/>
    </source>
</evidence>
<dbReference type="EMBL" id="LHYI01000023">
    <property type="protein sequence ID" value="KXB08295.1"/>
    <property type="molecule type" value="Genomic_DNA"/>
</dbReference>
<keyword evidence="3" id="KW-1185">Reference proteome</keyword>
<comment type="caution">
    <text evidence="2">The sequence shown here is derived from an EMBL/GenBank/DDBJ whole genome shotgun (WGS) entry which is preliminary data.</text>
</comment>